<evidence type="ECO:0000256" key="7">
    <source>
        <dbReference type="ARBA" id="ARBA00023239"/>
    </source>
</evidence>
<feature type="domain" description="Aminotransferase class I/classII large" evidence="10">
    <location>
        <begin position="24"/>
        <end position="355"/>
    </location>
</feature>
<dbReference type="EC" id="4.1.1.81" evidence="4"/>
<evidence type="ECO:0000256" key="3">
    <source>
        <dbReference type="ARBA" id="ARBA00004953"/>
    </source>
</evidence>
<dbReference type="RefSeq" id="WP_134212808.1">
    <property type="nucleotide sequence ID" value="NZ_QFFZ01000006.1"/>
</dbReference>
<dbReference type="CDD" id="cd00609">
    <property type="entry name" value="AAT_like"/>
    <property type="match status" value="1"/>
</dbReference>
<dbReference type="GO" id="GO:0009236">
    <property type="term" value="P:cobalamin biosynthetic process"/>
    <property type="evidence" value="ECO:0007669"/>
    <property type="project" value="UniProtKB-UniPathway"/>
</dbReference>
<dbReference type="Proteomes" id="UP000297597">
    <property type="component" value="Unassembled WGS sequence"/>
</dbReference>
<dbReference type="SUPFAM" id="SSF53383">
    <property type="entry name" value="PLP-dependent transferases"/>
    <property type="match status" value="1"/>
</dbReference>
<dbReference type="PROSITE" id="PS00105">
    <property type="entry name" value="AA_TRANSFER_CLASS_1"/>
    <property type="match status" value="1"/>
</dbReference>
<evidence type="ECO:0000259" key="10">
    <source>
        <dbReference type="Pfam" id="PF00155"/>
    </source>
</evidence>
<dbReference type="GO" id="GO:0030170">
    <property type="term" value="F:pyridoxal phosphate binding"/>
    <property type="evidence" value="ECO:0007669"/>
    <property type="project" value="InterPro"/>
</dbReference>
<evidence type="ECO:0000256" key="4">
    <source>
        <dbReference type="ARBA" id="ARBA00012285"/>
    </source>
</evidence>
<name>A0A4Y7RUQ9_9FIRM</name>
<gene>
    <name evidence="11" type="primary">cobD_1</name>
    <name evidence="11" type="ORF">Pmgp_00934</name>
</gene>
<accession>A0A4Y7RUQ9</accession>
<keyword evidence="12" id="KW-1185">Reference proteome</keyword>
<protein>
    <recommendedName>
        <fullName evidence="4">threonine-phosphate decarboxylase</fullName>
        <ecNumber evidence="4">4.1.1.81</ecNumber>
    </recommendedName>
    <alternativeName>
        <fullName evidence="8">L-threonine-O-3-phosphate decarboxylase</fullName>
    </alternativeName>
</protein>
<dbReference type="InterPro" id="IPR004839">
    <property type="entry name" value="Aminotransferase_I/II_large"/>
</dbReference>
<organism evidence="11 12">
    <name type="scientific">Pelotomaculum propionicicum</name>
    <dbReference type="NCBI Taxonomy" id="258475"/>
    <lineage>
        <taxon>Bacteria</taxon>
        <taxon>Bacillati</taxon>
        <taxon>Bacillota</taxon>
        <taxon>Clostridia</taxon>
        <taxon>Eubacteriales</taxon>
        <taxon>Desulfotomaculaceae</taxon>
        <taxon>Pelotomaculum</taxon>
    </lineage>
</organism>
<evidence type="ECO:0000256" key="2">
    <source>
        <dbReference type="ARBA" id="ARBA00003444"/>
    </source>
</evidence>
<dbReference type="Gene3D" id="3.90.1150.10">
    <property type="entry name" value="Aspartate Aminotransferase, domain 1"/>
    <property type="match status" value="1"/>
</dbReference>
<dbReference type="GO" id="GO:0048472">
    <property type="term" value="F:threonine-phosphate decarboxylase activity"/>
    <property type="evidence" value="ECO:0007669"/>
    <property type="project" value="UniProtKB-EC"/>
</dbReference>
<dbReference type="Pfam" id="PF00155">
    <property type="entry name" value="Aminotran_1_2"/>
    <property type="match status" value="1"/>
</dbReference>
<dbReference type="OrthoDB" id="9813612at2"/>
<evidence type="ECO:0000256" key="6">
    <source>
        <dbReference type="ARBA" id="ARBA00022898"/>
    </source>
</evidence>
<comment type="cofactor">
    <cofactor evidence="1">
        <name>pyridoxal 5'-phosphate</name>
        <dbReference type="ChEBI" id="CHEBI:597326"/>
    </cofactor>
</comment>
<dbReference type="AlphaFoldDB" id="A0A4Y7RUQ9"/>
<keyword evidence="7 11" id="KW-0456">Lyase</keyword>
<dbReference type="Gene3D" id="3.40.640.10">
    <property type="entry name" value="Type I PLP-dependent aspartate aminotransferase-like (Major domain)"/>
    <property type="match status" value="1"/>
</dbReference>
<reference evidence="11 12" key="1">
    <citation type="journal article" date="2018" name="Environ. Microbiol.">
        <title>Novel energy conservation strategies and behaviour of Pelotomaculum schinkii driving syntrophic propionate catabolism.</title>
        <authorList>
            <person name="Hidalgo-Ahumada C.A.P."/>
            <person name="Nobu M.K."/>
            <person name="Narihiro T."/>
            <person name="Tamaki H."/>
            <person name="Liu W.T."/>
            <person name="Kamagata Y."/>
            <person name="Stams A.J.M."/>
            <person name="Imachi H."/>
            <person name="Sousa D.Z."/>
        </authorList>
    </citation>
    <scope>NUCLEOTIDE SEQUENCE [LARGE SCALE GENOMIC DNA]</scope>
    <source>
        <strain evidence="11 12">MGP</strain>
    </source>
</reference>
<dbReference type="InterPro" id="IPR015424">
    <property type="entry name" value="PyrdxlP-dep_Trfase"/>
</dbReference>
<dbReference type="UniPathway" id="UPA00148"/>
<evidence type="ECO:0000313" key="12">
    <source>
        <dbReference type="Proteomes" id="UP000297597"/>
    </source>
</evidence>
<proteinExistence type="predicted"/>
<sequence>MPQLEHIHGGNVTRASLKYGIAEKDLVDFSANINPLGPSRKIDQAIKNKLGMISAYPDPDCLELKAALAEYLGIEKEHLLMGNGAAELIYLFVRVAGCKRALIPVPTFCEYSLSVLSQGGEVIEVAMDEKNDFSLPVAEILKLIPKVDLIFLCSPNNPTGKLAERETIELILDRSLSHGVMVMVDEAFMDFVPHRSSYTMMPQVGRIKNLVVLYSLTKFFGIPGLRLGSIAAPADLIKQMNSAKDPWNVNVLAQVAGIEGLRDQEHMLETNRLVRREKQYLFNMLQSMPGLRPIAGAANFILVDISGSGLTSGEITDLLGRRRIMVRDCHGFTGLAGRYIRLAVKTRPENELLLTAFREILEGGK</sequence>
<dbReference type="PANTHER" id="PTHR42885">
    <property type="entry name" value="HISTIDINOL-PHOSPHATE AMINOTRANSFERASE-RELATED"/>
    <property type="match status" value="1"/>
</dbReference>
<dbReference type="PANTHER" id="PTHR42885:SF1">
    <property type="entry name" value="THREONINE-PHOSPHATE DECARBOXYLASE"/>
    <property type="match status" value="1"/>
</dbReference>
<evidence type="ECO:0000313" key="11">
    <source>
        <dbReference type="EMBL" id="TEB12603.1"/>
    </source>
</evidence>
<keyword evidence="5" id="KW-0169">Cobalamin biosynthesis</keyword>
<evidence type="ECO:0000256" key="8">
    <source>
        <dbReference type="ARBA" id="ARBA00029996"/>
    </source>
</evidence>
<dbReference type="NCBIfam" id="TIGR01140">
    <property type="entry name" value="L_thr_O3P_dcar"/>
    <property type="match status" value="1"/>
</dbReference>
<comment type="pathway">
    <text evidence="3">Cofactor biosynthesis; adenosylcobalamin biosynthesis.</text>
</comment>
<keyword evidence="6" id="KW-0663">Pyridoxal phosphate</keyword>
<comment type="function">
    <text evidence="2">Decarboxylates L-threonine-O-3-phosphate to yield (R)-1-amino-2-propanol O-2-phosphate, the precursor for the linkage between the nucleotide loop and the corrin ring in cobalamin.</text>
</comment>
<dbReference type="InterPro" id="IPR015422">
    <property type="entry name" value="PyrdxlP-dep_Trfase_small"/>
</dbReference>
<evidence type="ECO:0000256" key="9">
    <source>
        <dbReference type="ARBA" id="ARBA00048531"/>
    </source>
</evidence>
<evidence type="ECO:0000256" key="5">
    <source>
        <dbReference type="ARBA" id="ARBA00022573"/>
    </source>
</evidence>
<dbReference type="InterPro" id="IPR004838">
    <property type="entry name" value="NHTrfase_class1_PyrdxlP-BS"/>
</dbReference>
<comment type="caution">
    <text evidence="11">The sequence shown here is derived from an EMBL/GenBank/DDBJ whole genome shotgun (WGS) entry which is preliminary data.</text>
</comment>
<dbReference type="InterPro" id="IPR005860">
    <property type="entry name" value="CobD"/>
</dbReference>
<dbReference type="EMBL" id="QFFZ01000006">
    <property type="protein sequence ID" value="TEB12603.1"/>
    <property type="molecule type" value="Genomic_DNA"/>
</dbReference>
<comment type="catalytic activity">
    <reaction evidence="9">
        <text>O-phospho-L-threonine + H(+) = (R)-1-aminopropan-2-yl phosphate + CO2</text>
        <dbReference type="Rhea" id="RHEA:11492"/>
        <dbReference type="ChEBI" id="CHEBI:15378"/>
        <dbReference type="ChEBI" id="CHEBI:16526"/>
        <dbReference type="ChEBI" id="CHEBI:58563"/>
        <dbReference type="ChEBI" id="CHEBI:58675"/>
        <dbReference type="EC" id="4.1.1.81"/>
    </reaction>
</comment>
<dbReference type="InterPro" id="IPR015421">
    <property type="entry name" value="PyrdxlP-dep_Trfase_major"/>
</dbReference>
<evidence type="ECO:0000256" key="1">
    <source>
        <dbReference type="ARBA" id="ARBA00001933"/>
    </source>
</evidence>